<accession>A0A2W1BZN2</accession>
<dbReference type="PRINTS" id="PR00385">
    <property type="entry name" value="P450"/>
</dbReference>
<keyword evidence="10 15" id="KW-0560">Oxidoreductase</keyword>
<evidence type="ECO:0000256" key="1">
    <source>
        <dbReference type="ARBA" id="ARBA00001971"/>
    </source>
</evidence>
<keyword evidence="16" id="KW-0732">Signal</keyword>
<dbReference type="GO" id="GO:0020037">
    <property type="term" value="F:heme binding"/>
    <property type="evidence" value="ECO:0007669"/>
    <property type="project" value="InterPro"/>
</dbReference>
<evidence type="ECO:0000256" key="5">
    <source>
        <dbReference type="ARBA" id="ARBA00010617"/>
    </source>
</evidence>
<protein>
    <recommendedName>
        <fullName evidence="19">Cytochrome P450</fullName>
    </recommendedName>
</protein>
<feature type="binding site" description="axial binding residue" evidence="14">
    <location>
        <position position="463"/>
    </location>
    <ligand>
        <name>heme</name>
        <dbReference type="ChEBI" id="CHEBI:30413"/>
    </ligand>
    <ligandPart>
        <name>Fe</name>
        <dbReference type="ChEBI" id="CHEBI:18248"/>
    </ligandPart>
</feature>
<evidence type="ECO:0000256" key="8">
    <source>
        <dbReference type="ARBA" id="ARBA00022824"/>
    </source>
</evidence>
<evidence type="ECO:0000256" key="6">
    <source>
        <dbReference type="ARBA" id="ARBA00022617"/>
    </source>
</evidence>
<comment type="subcellular location">
    <subcellularLocation>
        <location evidence="4">Endoplasmic reticulum membrane</location>
        <topology evidence="4">Peripheral membrane protein</topology>
    </subcellularLocation>
    <subcellularLocation>
        <location evidence="3">Microsome membrane</location>
        <topology evidence="3">Peripheral membrane protein</topology>
    </subcellularLocation>
</comment>
<evidence type="ECO:0000256" key="3">
    <source>
        <dbReference type="ARBA" id="ARBA00004174"/>
    </source>
</evidence>
<evidence type="ECO:0008006" key="19">
    <source>
        <dbReference type="Google" id="ProtNLM"/>
    </source>
</evidence>
<evidence type="ECO:0000313" key="17">
    <source>
        <dbReference type="EMBL" id="PZC78320.1"/>
    </source>
</evidence>
<dbReference type="Gene3D" id="1.10.630.10">
    <property type="entry name" value="Cytochrome P450"/>
    <property type="match status" value="1"/>
</dbReference>
<dbReference type="PRINTS" id="PR00463">
    <property type="entry name" value="EP450I"/>
</dbReference>
<comment type="function">
    <text evidence="2">May be involved in the metabolism of insect hormones and in the breakdown of synthetic insecticides.</text>
</comment>
<dbReference type="AlphaFoldDB" id="A0A2W1BZN2"/>
<keyword evidence="8" id="KW-0256">Endoplasmic reticulum</keyword>
<evidence type="ECO:0000256" key="4">
    <source>
        <dbReference type="ARBA" id="ARBA00004406"/>
    </source>
</evidence>
<evidence type="ECO:0000313" key="18">
    <source>
        <dbReference type="Proteomes" id="UP000249218"/>
    </source>
</evidence>
<keyword evidence="11 14" id="KW-0408">Iron</keyword>
<dbReference type="GO" id="GO:0005506">
    <property type="term" value="F:iron ion binding"/>
    <property type="evidence" value="ECO:0007669"/>
    <property type="project" value="InterPro"/>
</dbReference>
<evidence type="ECO:0000256" key="12">
    <source>
        <dbReference type="ARBA" id="ARBA00023033"/>
    </source>
</evidence>
<name>A0A2W1BZN2_HELAM</name>
<dbReference type="SUPFAM" id="SSF48264">
    <property type="entry name" value="Cytochrome P450"/>
    <property type="match status" value="1"/>
</dbReference>
<dbReference type="Proteomes" id="UP000249218">
    <property type="component" value="Unassembled WGS sequence"/>
</dbReference>
<evidence type="ECO:0000256" key="16">
    <source>
        <dbReference type="SAM" id="SignalP"/>
    </source>
</evidence>
<keyword evidence="13" id="KW-0472">Membrane</keyword>
<sequence length="519" mass="58048">MIGLILIFCVLCLVLLKYKKNRNKHELPPTLTEFVPQSLWMRRLWNTTSKTHPLPPAFPGALPIIGHLHKGISLSSNLLNFLQIVSDDCVKQGGVTVLNLGPELHYVITDPQDAALAAKSCLRRHYLMDFAKVWQGNGITTSSGETWTSHRKLLSPAFSLPVIHSFLDVFNSQAKKLINELEPFVGKGPFDHGSYFVTNNFETLCAGTFGIENAISKNLGATYISAAYGMVDLLKAKTFKVWLQIDLIYKLVGLKKKEEQLVENLHSLAKTVIQKKKLARENEALSNNVKSPTSGLRYKGFLDLLMDLSADGALTDIEVRDQIEAILTTGFETTATQLTFTVLLLGAHPEIQDKMVKELEAVLGPDRDVGKDDLNKLVYTNAVIMESVRLFPTIPIILRCVDQDVKLKNFTMNAGSYCILFPLIPNIAAREMKEDQFRPERWLEDDFNGHQDFAGFGLGKRGCLGKTYAIIAMKVLLANFMRQYRVRADMSQLQLSADFVLKPVSGHEISIERRHSTAA</sequence>
<comment type="similarity">
    <text evidence="5 15">Belongs to the cytochrome P450 family.</text>
</comment>
<evidence type="ECO:0000256" key="7">
    <source>
        <dbReference type="ARBA" id="ARBA00022723"/>
    </source>
</evidence>
<dbReference type="PANTHER" id="PTHR24291:SF189">
    <property type="entry name" value="CYTOCHROME P450 4C3-RELATED"/>
    <property type="match status" value="1"/>
</dbReference>
<dbReference type="GO" id="GO:0016705">
    <property type="term" value="F:oxidoreductase activity, acting on paired donors, with incorporation or reduction of molecular oxygen"/>
    <property type="evidence" value="ECO:0007669"/>
    <property type="project" value="InterPro"/>
</dbReference>
<keyword evidence="9" id="KW-0492">Microsome</keyword>
<feature type="signal peptide" evidence="16">
    <location>
        <begin position="1"/>
        <end position="16"/>
    </location>
</feature>
<dbReference type="OrthoDB" id="1470350at2759"/>
<keyword evidence="12 15" id="KW-0503">Monooxygenase</keyword>
<reference evidence="17 18" key="1">
    <citation type="journal article" date="2017" name="BMC Biol.">
        <title>Genomic innovations, transcriptional plasticity and gene loss underlying the evolution and divergence of two highly polyphagous and invasive Helicoverpa pest species.</title>
        <authorList>
            <person name="Pearce S.L."/>
            <person name="Clarke D.F."/>
            <person name="East P.D."/>
            <person name="Elfekih S."/>
            <person name="Gordon K.H."/>
            <person name="Jermiin L.S."/>
            <person name="McGaughran A."/>
            <person name="Oakeshott J.G."/>
            <person name="Papanikolaou A."/>
            <person name="Perera O.P."/>
            <person name="Rane R.V."/>
            <person name="Richards S."/>
            <person name="Tay W.T."/>
            <person name="Walsh T.K."/>
            <person name="Anderson A."/>
            <person name="Anderson C.J."/>
            <person name="Asgari S."/>
            <person name="Board P.G."/>
            <person name="Bretschneider A."/>
            <person name="Campbell P.M."/>
            <person name="Chertemps T."/>
            <person name="Christeller J.T."/>
            <person name="Coppin C.W."/>
            <person name="Downes S.J."/>
            <person name="Duan G."/>
            <person name="Farnsworth C.A."/>
            <person name="Good R.T."/>
            <person name="Han L.B."/>
            <person name="Han Y.C."/>
            <person name="Hatje K."/>
            <person name="Horne I."/>
            <person name="Huang Y.P."/>
            <person name="Hughes D.S."/>
            <person name="Jacquin-Joly E."/>
            <person name="James W."/>
            <person name="Jhangiani S."/>
            <person name="Kollmar M."/>
            <person name="Kuwar S.S."/>
            <person name="Li S."/>
            <person name="Liu N.Y."/>
            <person name="Maibeche M.T."/>
            <person name="Miller J.R."/>
            <person name="Montagne N."/>
            <person name="Perry T."/>
            <person name="Qu J."/>
            <person name="Song S.V."/>
            <person name="Sutton G.G."/>
            <person name="Vogel H."/>
            <person name="Walenz B.P."/>
            <person name="Xu W."/>
            <person name="Zhang H.J."/>
            <person name="Zou Z."/>
            <person name="Batterham P."/>
            <person name="Edwards O.R."/>
            <person name="Feyereisen R."/>
            <person name="Gibbs R.A."/>
            <person name="Heckel D.G."/>
            <person name="McGrath A."/>
            <person name="Robin C."/>
            <person name="Scherer S.E."/>
            <person name="Worley K.C."/>
            <person name="Wu Y.D."/>
        </authorList>
    </citation>
    <scope>NUCLEOTIDE SEQUENCE [LARGE SCALE GENOMIC DNA]</scope>
    <source>
        <strain evidence="17">Harm_GR_Male_#8</strain>
        <tissue evidence="17">Whole organism</tissue>
    </source>
</reference>
<proteinExistence type="inferred from homology"/>
<evidence type="ECO:0000256" key="9">
    <source>
        <dbReference type="ARBA" id="ARBA00022848"/>
    </source>
</evidence>
<gene>
    <name evidence="17" type="primary">HaOG200045</name>
    <name evidence="17" type="ORF">B5X24_HaOG200045</name>
</gene>
<feature type="chain" id="PRO_5015962184" description="Cytochrome P450" evidence="16">
    <location>
        <begin position="17"/>
        <end position="519"/>
    </location>
</feature>
<dbReference type="InterPro" id="IPR036396">
    <property type="entry name" value="Cyt_P450_sf"/>
</dbReference>
<keyword evidence="18" id="KW-1185">Reference proteome</keyword>
<evidence type="ECO:0000256" key="10">
    <source>
        <dbReference type="ARBA" id="ARBA00023002"/>
    </source>
</evidence>
<dbReference type="PANTHER" id="PTHR24291">
    <property type="entry name" value="CYTOCHROME P450 FAMILY 4"/>
    <property type="match status" value="1"/>
</dbReference>
<dbReference type="GO" id="GO:0005789">
    <property type="term" value="C:endoplasmic reticulum membrane"/>
    <property type="evidence" value="ECO:0007669"/>
    <property type="project" value="UniProtKB-SubCell"/>
</dbReference>
<dbReference type="GO" id="GO:0004497">
    <property type="term" value="F:monooxygenase activity"/>
    <property type="evidence" value="ECO:0007669"/>
    <property type="project" value="UniProtKB-KW"/>
</dbReference>
<dbReference type="InterPro" id="IPR017972">
    <property type="entry name" value="Cyt_P450_CS"/>
</dbReference>
<evidence type="ECO:0000256" key="15">
    <source>
        <dbReference type="RuleBase" id="RU000461"/>
    </source>
</evidence>
<dbReference type="PROSITE" id="PS00086">
    <property type="entry name" value="CYTOCHROME_P450"/>
    <property type="match status" value="1"/>
</dbReference>
<keyword evidence="6 14" id="KW-0349">Heme</keyword>
<evidence type="ECO:0000256" key="2">
    <source>
        <dbReference type="ARBA" id="ARBA00003690"/>
    </source>
</evidence>
<organism evidence="17 18">
    <name type="scientific">Helicoverpa armigera</name>
    <name type="common">Cotton bollworm</name>
    <name type="synonym">Heliothis armigera</name>
    <dbReference type="NCBI Taxonomy" id="29058"/>
    <lineage>
        <taxon>Eukaryota</taxon>
        <taxon>Metazoa</taxon>
        <taxon>Ecdysozoa</taxon>
        <taxon>Arthropoda</taxon>
        <taxon>Hexapoda</taxon>
        <taxon>Insecta</taxon>
        <taxon>Pterygota</taxon>
        <taxon>Neoptera</taxon>
        <taxon>Endopterygota</taxon>
        <taxon>Lepidoptera</taxon>
        <taxon>Glossata</taxon>
        <taxon>Ditrysia</taxon>
        <taxon>Noctuoidea</taxon>
        <taxon>Noctuidae</taxon>
        <taxon>Heliothinae</taxon>
        <taxon>Helicoverpa</taxon>
    </lineage>
</organism>
<keyword evidence="7 14" id="KW-0479">Metal-binding</keyword>
<comment type="cofactor">
    <cofactor evidence="1 14">
        <name>heme</name>
        <dbReference type="ChEBI" id="CHEBI:30413"/>
    </cofactor>
</comment>
<evidence type="ECO:0000256" key="13">
    <source>
        <dbReference type="ARBA" id="ARBA00023136"/>
    </source>
</evidence>
<dbReference type="Pfam" id="PF00067">
    <property type="entry name" value="p450"/>
    <property type="match status" value="1"/>
</dbReference>
<evidence type="ECO:0000256" key="14">
    <source>
        <dbReference type="PIRSR" id="PIRSR602401-1"/>
    </source>
</evidence>
<evidence type="ECO:0000256" key="11">
    <source>
        <dbReference type="ARBA" id="ARBA00023004"/>
    </source>
</evidence>
<dbReference type="InterPro" id="IPR002401">
    <property type="entry name" value="Cyt_P450_E_grp-I"/>
</dbReference>
<dbReference type="EMBL" id="KZ149905">
    <property type="protein sequence ID" value="PZC78320.1"/>
    <property type="molecule type" value="Genomic_DNA"/>
</dbReference>
<dbReference type="InterPro" id="IPR050196">
    <property type="entry name" value="Cytochrome_P450_Monoox"/>
</dbReference>
<dbReference type="InterPro" id="IPR001128">
    <property type="entry name" value="Cyt_P450"/>
</dbReference>